<dbReference type="Proteomes" id="UP000515151">
    <property type="component" value="Chromosome 2"/>
</dbReference>
<sequence length="320" mass="35814">MGTIVFQSTTKPSVDPQFFMEPQPLTLRLRLAPPAPLCQPFDQSPMKPTSESAELSQRIKPPETDVWDFLDVPREPLYTDSPIPSRLSSCPSSPSSSSCSFSSVLSAKSLELCTEKLGNETGCTEITEANLFSPVPSPEGAADRWGNSIKRVTANKRAGPRSFPPPLTTIRGRESVQLLPHREDGRLVIEAIKDPVAYSRLQAERSHGRLRLCFLKEPALAYDPEPIDCQEMAQDEQIEGEYLCREEEEEEEEEEEVQIEEQEEHVDCLGRDVDQKTEKFGAKIGSVEMFARPERRCTEGGEVEGKKRLLYWGPFLVAAS</sequence>
<accession>A0A6P8C6H9</accession>
<evidence type="ECO:0000256" key="2">
    <source>
        <dbReference type="SAM" id="Coils"/>
    </source>
</evidence>
<dbReference type="AlphaFoldDB" id="A0A6P8C6H9"/>
<feature type="coiled-coil region" evidence="2">
    <location>
        <begin position="244"/>
        <end position="279"/>
    </location>
</feature>
<dbReference type="PANTHER" id="PTHR33155:SF4">
    <property type="entry name" value="PROTEIN FANTASTIC FOUR 3"/>
    <property type="match status" value="1"/>
</dbReference>
<name>A0A6P8C6H9_PUNGR</name>
<dbReference type="Pfam" id="PF11250">
    <property type="entry name" value="FAF"/>
    <property type="match status" value="1"/>
</dbReference>
<keyword evidence="2" id="KW-0175">Coiled coil</keyword>
<dbReference type="OrthoDB" id="1916983at2759"/>
<proteinExistence type="inferred from homology"/>
<evidence type="ECO:0000313" key="6">
    <source>
        <dbReference type="RefSeq" id="XP_031379122.1"/>
    </source>
</evidence>
<dbReference type="GeneID" id="116194455"/>
<comment type="similarity">
    <text evidence="1">Belongs to the fantastic four family.</text>
</comment>
<evidence type="ECO:0000259" key="4">
    <source>
        <dbReference type="Pfam" id="PF11250"/>
    </source>
</evidence>
<dbReference type="PANTHER" id="PTHR33155">
    <property type="entry name" value="FANTASTIC FOUR-LIKE PROTEIN (DUF3049)"/>
    <property type="match status" value="1"/>
</dbReference>
<organism evidence="5 6">
    <name type="scientific">Punica granatum</name>
    <name type="common">Pomegranate</name>
    <dbReference type="NCBI Taxonomy" id="22663"/>
    <lineage>
        <taxon>Eukaryota</taxon>
        <taxon>Viridiplantae</taxon>
        <taxon>Streptophyta</taxon>
        <taxon>Embryophyta</taxon>
        <taxon>Tracheophyta</taxon>
        <taxon>Spermatophyta</taxon>
        <taxon>Magnoliopsida</taxon>
        <taxon>eudicotyledons</taxon>
        <taxon>Gunneridae</taxon>
        <taxon>Pentapetalae</taxon>
        <taxon>rosids</taxon>
        <taxon>malvids</taxon>
        <taxon>Myrtales</taxon>
        <taxon>Lythraceae</taxon>
        <taxon>Punica</taxon>
    </lineage>
</organism>
<feature type="region of interest" description="Disordered" evidence="3">
    <location>
        <begin position="38"/>
        <end position="58"/>
    </location>
</feature>
<evidence type="ECO:0000313" key="5">
    <source>
        <dbReference type="Proteomes" id="UP000515151"/>
    </source>
</evidence>
<evidence type="ECO:0000256" key="3">
    <source>
        <dbReference type="SAM" id="MobiDB-lite"/>
    </source>
</evidence>
<reference evidence="5" key="1">
    <citation type="journal article" date="2020" name="Plant Biotechnol. J.">
        <title>The pomegranate (Punica granatum L.) draft genome dissects genetic divergence between soft- and hard-seeded cultivars.</title>
        <authorList>
            <person name="Luo X."/>
            <person name="Li H."/>
            <person name="Wu Z."/>
            <person name="Yao W."/>
            <person name="Zhao P."/>
            <person name="Cao D."/>
            <person name="Yu H."/>
            <person name="Li K."/>
            <person name="Poudel K."/>
            <person name="Zhao D."/>
            <person name="Zhang F."/>
            <person name="Xia X."/>
            <person name="Chen L."/>
            <person name="Wang Q."/>
            <person name="Jing D."/>
            <person name="Cao S."/>
        </authorList>
    </citation>
    <scope>NUCLEOTIDE SEQUENCE [LARGE SCALE GENOMIC DNA]</scope>
    <source>
        <strain evidence="5">cv. Tunisia</strain>
    </source>
</reference>
<dbReference type="RefSeq" id="XP_031379122.1">
    <property type="nucleotide sequence ID" value="XM_031523262.1"/>
</dbReference>
<feature type="domain" description="FAF" evidence="4">
    <location>
        <begin position="162"/>
        <end position="214"/>
    </location>
</feature>
<feature type="compositionally biased region" description="Polar residues" evidence="3">
    <location>
        <begin position="46"/>
        <end position="55"/>
    </location>
</feature>
<dbReference type="InterPro" id="IPR021410">
    <property type="entry name" value="FAF"/>
</dbReference>
<evidence type="ECO:0000256" key="1">
    <source>
        <dbReference type="ARBA" id="ARBA00008690"/>
    </source>
</evidence>
<reference evidence="6" key="2">
    <citation type="submission" date="2025-08" db="UniProtKB">
        <authorList>
            <consortium name="RefSeq"/>
        </authorList>
    </citation>
    <scope>IDENTIFICATION</scope>
    <source>
        <tissue evidence="6">Leaf</tissue>
    </source>
</reference>
<protein>
    <submittedName>
        <fullName evidence="6">Protein FANTASTIC FOUR 3-like</fullName>
    </submittedName>
</protein>
<gene>
    <name evidence="6" type="primary">LOC116194455</name>
</gene>
<keyword evidence="5" id="KW-1185">Reference proteome</keyword>
<dbReference type="InterPro" id="IPR046431">
    <property type="entry name" value="FAF_dom"/>
</dbReference>